<reference evidence="1 2" key="1">
    <citation type="submission" date="2021-06" db="EMBL/GenBank/DDBJ databases">
        <authorList>
            <person name="Kallberg Y."/>
            <person name="Tangrot J."/>
            <person name="Rosling A."/>
        </authorList>
    </citation>
    <scope>NUCLEOTIDE SEQUENCE [LARGE SCALE GENOMIC DNA]</scope>
    <source>
        <strain evidence="1 2">120-4 pot B 10/14</strain>
    </source>
</reference>
<organism evidence="1 2">
    <name type="scientific">Gigaspora margarita</name>
    <dbReference type="NCBI Taxonomy" id="4874"/>
    <lineage>
        <taxon>Eukaryota</taxon>
        <taxon>Fungi</taxon>
        <taxon>Fungi incertae sedis</taxon>
        <taxon>Mucoromycota</taxon>
        <taxon>Glomeromycotina</taxon>
        <taxon>Glomeromycetes</taxon>
        <taxon>Diversisporales</taxon>
        <taxon>Gigasporaceae</taxon>
        <taxon>Gigaspora</taxon>
    </lineage>
</organism>
<keyword evidence="2" id="KW-1185">Reference proteome</keyword>
<dbReference type="Proteomes" id="UP000789901">
    <property type="component" value="Unassembled WGS sequence"/>
</dbReference>
<comment type="caution">
    <text evidence="1">The sequence shown here is derived from an EMBL/GenBank/DDBJ whole genome shotgun (WGS) entry which is preliminary data.</text>
</comment>
<sequence length="74" mass="7655">MITKGAASTKAKDTGLIFEDITDIMSEEVANVTPKGAADITFEKVAGVTPKGAENATLEEVADTKGAKNATLKE</sequence>
<accession>A0ABN7VX66</accession>
<dbReference type="EMBL" id="CAJVQB010024758">
    <property type="protein sequence ID" value="CAG8804870.1"/>
    <property type="molecule type" value="Genomic_DNA"/>
</dbReference>
<evidence type="ECO:0000313" key="2">
    <source>
        <dbReference type="Proteomes" id="UP000789901"/>
    </source>
</evidence>
<gene>
    <name evidence="1" type="ORF">GMARGA_LOCUS23954</name>
</gene>
<name>A0ABN7VX66_GIGMA</name>
<protein>
    <submittedName>
        <fullName evidence="1">41818_t:CDS:1</fullName>
    </submittedName>
</protein>
<feature type="non-terminal residue" evidence="1">
    <location>
        <position position="74"/>
    </location>
</feature>
<evidence type="ECO:0000313" key="1">
    <source>
        <dbReference type="EMBL" id="CAG8804870.1"/>
    </source>
</evidence>
<proteinExistence type="predicted"/>